<dbReference type="Pfam" id="PF05016">
    <property type="entry name" value="ParE_toxin"/>
    <property type="match status" value="1"/>
</dbReference>
<dbReference type="KEGG" id="phl:KKY_1011"/>
<sequence length="98" mass="11080">MNYRIEYAAPARRDIERLVDFLASKDPAAARRALNAILDAVKVLEMFPFSTRTVEGGNPFVRELVISFSNSGYVAMYAVRGELVTILAIRHQLEDDYL</sequence>
<dbReference type="PANTHER" id="PTHR33755">
    <property type="entry name" value="TOXIN PARE1-RELATED"/>
    <property type="match status" value="1"/>
</dbReference>
<evidence type="ECO:0000313" key="3">
    <source>
        <dbReference type="EMBL" id="AEQ51046.1"/>
    </source>
</evidence>
<keyword evidence="2" id="KW-1277">Toxin-antitoxin system</keyword>
<dbReference type="PANTHER" id="PTHR33755:SF7">
    <property type="entry name" value="TOXIN MODULE OF TOXIN-ANTITOXIN SYSTEM RELE_STBE FAMILY"/>
    <property type="match status" value="1"/>
</dbReference>
<dbReference type="AlphaFoldDB" id="G4RGI7"/>
<evidence type="ECO:0000256" key="2">
    <source>
        <dbReference type="ARBA" id="ARBA00022649"/>
    </source>
</evidence>
<keyword evidence="4" id="KW-1185">Reference proteome</keyword>
<dbReference type="InterPro" id="IPR051803">
    <property type="entry name" value="TA_system_RelE-like_toxin"/>
</dbReference>
<dbReference type="STRING" id="1082931.KKY_1011"/>
<evidence type="ECO:0000313" key="4">
    <source>
        <dbReference type="Proteomes" id="UP000008850"/>
    </source>
</evidence>
<comment type="similarity">
    <text evidence="1">Belongs to the RelE toxin family.</text>
</comment>
<dbReference type="InterPro" id="IPR007712">
    <property type="entry name" value="RelE/ParE_toxin"/>
</dbReference>
<reference evidence="3 4" key="1">
    <citation type="journal article" date="2012" name="J. Bacteriol.">
        <title>Complete genome sequence of Pelagibacterium halotolerans B2T.</title>
        <authorList>
            <person name="Huo Y.Y."/>
            <person name="Cheng H."/>
            <person name="Han X.F."/>
            <person name="Jiang X.W."/>
            <person name="Sun C."/>
            <person name="Zhang X.Q."/>
            <person name="Zhu X.F."/>
            <person name="Liu Y.F."/>
            <person name="Li P.F."/>
            <person name="Ni P.X."/>
            <person name="Wu M."/>
        </authorList>
    </citation>
    <scope>NUCLEOTIDE SEQUENCE [LARGE SCALE GENOMIC DNA]</scope>
    <source>
        <strain evidence="4">DSM 22347 / JCM 15775 / CGMCC 1.7692 / B2</strain>
    </source>
</reference>
<dbReference type="HOGENOM" id="CLU_147162_13_1_5"/>
<dbReference type="eggNOG" id="COG3668">
    <property type="taxonomic scope" value="Bacteria"/>
</dbReference>
<name>G4RGI7_PELHB</name>
<organism evidence="3 4">
    <name type="scientific">Pelagibacterium halotolerans (strain DSM 22347 / JCM 15775 / CGMCC 1.7692 / B2)</name>
    <dbReference type="NCBI Taxonomy" id="1082931"/>
    <lineage>
        <taxon>Bacteria</taxon>
        <taxon>Pseudomonadati</taxon>
        <taxon>Pseudomonadota</taxon>
        <taxon>Alphaproteobacteria</taxon>
        <taxon>Hyphomicrobiales</taxon>
        <taxon>Devosiaceae</taxon>
        <taxon>Pelagibacterium</taxon>
    </lineage>
</organism>
<dbReference type="Gene3D" id="3.30.2310.20">
    <property type="entry name" value="RelE-like"/>
    <property type="match status" value="1"/>
</dbReference>
<evidence type="ECO:0000256" key="1">
    <source>
        <dbReference type="ARBA" id="ARBA00006226"/>
    </source>
</evidence>
<accession>G4RGI7</accession>
<dbReference type="InterPro" id="IPR035093">
    <property type="entry name" value="RelE/ParE_toxin_dom_sf"/>
</dbReference>
<dbReference type="RefSeq" id="WP_014130195.1">
    <property type="nucleotide sequence ID" value="NC_016078.1"/>
</dbReference>
<protein>
    <submittedName>
        <fullName evidence="3">Plasmid stabilization system</fullName>
    </submittedName>
</protein>
<proteinExistence type="inferred from homology"/>
<dbReference type="Proteomes" id="UP000008850">
    <property type="component" value="Chromosome"/>
</dbReference>
<dbReference type="EMBL" id="CP003075">
    <property type="protein sequence ID" value="AEQ51046.1"/>
    <property type="molecule type" value="Genomic_DNA"/>
</dbReference>
<gene>
    <name evidence="3" type="ordered locus">KKY_1011</name>
</gene>